<dbReference type="SUPFAM" id="SSF141678">
    <property type="entry name" value="MAL13P1.257-like"/>
    <property type="match status" value="1"/>
</dbReference>
<dbReference type="Pfam" id="PF05907">
    <property type="entry name" value="CXXC_Zn-b_euk"/>
    <property type="match status" value="1"/>
</dbReference>
<dbReference type="GO" id="GO:0008270">
    <property type="term" value="F:zinc ion binding"/>
    <property type="evidence" value="ECO:0007669"/>
    <property type="project" value="TreeGrafter"/>
</dbReference>
<evidence type="ECO:0000256" key="1">
    <source>
        <dbReference type="ARBA" id="ARBA00007818"/>
    </source>
</evidence>
<evidence type="ECO:0000256" key="3">
    <source>
        <dbReference type="ARBA" id="ARBA00022833"/>
    </source>
</evidence>
<protein>
    <recommendedName>
        <fullName evidence="6">YCR090C-like protein</fullName>
    </recommendedName>
</protein>
<evidence type="ECO:0000313" key="5">
    <source>
        <dbReference type="Proteomes" id="UP000501346"/>
    </source>
</evidence>
<dbReference type="InterPro" id="IPR008584">
    <property type="entry name" value="CXXC_Zn-binding_euk"/>
</dbReference>
<dbReference type="PANTHER" id="PTHR12857">
    <property type="entry name" value="CXXC MOTIF CONTAINING ZINC BINDING PROTEIN"/>
    <property type="match status" value="1"/>
</dbReference>
<evidence type="ECO:0000256" key="2">
    <source>
        <dbReference type="ARBA" id="ARBA00022723"/>
    </source>
</evidence>
<keyword evidence="5" id="KW-1185">Reference proteome</keyword>
<accession>A0A6C1E3Q5</accession>
<dbReference type="PANTHER" id="PTHR12857:SF0">
    <property type="entry name" value="CXXC MOTIF CONTAINING ZINC BINDING PROTEIN"/>
    <property type="match status" value="1"/>
</dbReference>
<dbReference type="OrthoDB" id="10248838at2759"/>
<comment type="similarity">
    <text evidence="1">Belongs to the UPF0587 family.</text>
</comment>
<gene>
    <name evidence="4" type="ORF">GRS66_006455</name>
</gene>
<organism evidence="4 5">
    <name type="scientific">Saccharomyces pastorianus</name>
    <name type="common">Lager yeast</name>
    <name type="synonym">Saccharomyces cerevisiae x Saccharomyces eubayanus</name>
    <dbReference type="NCBI Taxonomy" id="27292"/>
    <lineage>
        <taxon>Eukaryota</taxon>
        <taxon>Fungi</taxon>
        <taxon>Dikarya</taxon>
        <taxon>Ascomycota</taxon>
        <taxon>Saccharomycotina</taxon>
        <taxon>Saccharomycetes</taxon>
        <taxon>Saccharomycetales</taxon>
        <taxon>Saccharomycetaceae</taxon>
        <taxon>Saccharomyces</taxon>
    </lineage>
</organism>
<name>A0A6C1E3Q5_SACPS</name>
<evidence type="ECO:0008006" key="6">
    <source>
        <dbReference type="Google" id="ProtNLM"/>
    </source>
</evidence>
<keyword evidence="3" id="KW-0862">Zinc</keyword>
<keyword evidence="2" id="KW-0479">Metal-binding</keyword>
<reference evidence="4 5" key="1">
    <citation type="journal article" date="2019" name="BMC Genomics">
        <title>Chromosome level assembly and comparative genome analysis confirm lager-brewing yeasts originated from a single hybridization.</title>
        <authorList>
            <person name="Salazar A.N."/>
            <person name="Gorter de Vries A.R."/>
            <person name="van den Broek M."/>
            <person name="Brouwers N."/>
            <person name="de la Torre Cortes P."/>
            <person name="Kuijpers N.G.A."/>
            <person name="Daran J.G."/>
            <person name="Abeel T."/>
        </authorList>
    </citation>
    <scope>NUCLEOTIDE SEQUENCE [LARGE SCALE GENOMIC DNA]</scope>
    <source>
        <strain evidence="4 5">CBS 1483</strain>
    </source>
</reference>
<dbReference type="AlphaFoldDB" id="A0A6C1E3Q5"/>
<evidence type="ECO:0000313" key="4">
    <source>
        <dbReference type="EMBL" id="QID83966.1"/>
    </source>
</evidence>
<dbReference type="EMBL" id="CP049000">
    <property type="protein sequence ID" value="QID83966.1"/>
    <property type="molecule type" value="Genomic_DNA"/>
</dbReference>
<dbReference type="Proteomes" id="UP000501346">
    <property type="component" value="Chromosome SeIII-ScIII"/>
</dbReference>
<proteinExistence type="inferred from homology"/>
<sequence>MPLFLVLKATLSENVTKVSIENTNESRAEFAFDLQCTSCRELHDSKVIINTFEEYAMPASKGTASFLMKCKFCSKELSVNLCAFEDEYLTDQSDDKWAKIKDVRKKHGLSKVKDDSFIPLSLDCRGCELIKFYPDTITFEVSLSSGKVMSCQLEDNEWYDYDDNLGEEVTMTDFSSSIIKGK</sequence>